<keyword evidence="5" id="KW-0808">Transferase</keyword>
<keyword evidence="16" id="KW-1185">Reference proteome</keyword>
<evidence type="ECO:0000259" key="14">
    <source>
        <dbReference type="Pfam" id="PF13614"/>
    </source>
</evidence>
<organism evidence="15 16">
    <name type="scientific">Carnobacterium alterfunditum</name>
    <dbReference type="NCBI Taxonomy" id="28230"/>
    <lineage>
        <taxon>Bacteria</taxon>
        <taxon>Bacillati</taxon>
        <taxon>Bacillota</taxon>
        <taxon>Bacilli</taxon>
        <taxon>Lactobacillales</taxon>
        <taxon>Carnobacteriaceae</taxon>
        <taxon>Carnobacterium</taxon>
    </lineage>
</organism>
<dbReference type="STRING" id="28230.SAMN05878443_1788"/>
<evidence type="ECO:0000256" key="13">
    <source>
        <dbReference type="ARBA" id="ARBA00051245"/>
    </source>
</evidence>
<evidence type="ECO:0000256" key="1">
    <source>
        <dbReference type="ARBA" id="ARBA00005132"/>
    </source>
</evidence>
<dbReference type="RefSeq" id="WP_034545201.1">
    <property type="nucleotide sequence ID" value="NZ_FSRN01000001.1"/>
</dbReference>
<dbReference type="Proteomes" id="UP000184758">
    <property type="component" value="Unassembled WGS sequence"/>
</dbReference>
<dbReference type="EC" id="2.7.10.2" evidence="3"/>
<dbReference type="PANTHER" id="PTHR32309:SF13">
    <property type="entry name" value="FERRIC ENTEROBACTIN TRANSPORT PROTEIN FEPE"/>
    <property type="match status" value="1"/>
</dbReference>
<evidence type="ECO:0000256" key="8">
    <source>
        <dbReference type="ARBA" id="ARBA00022840"/>
    </source>
</evidence>
<comment type="catalytic activity">
    <reaction evidence="13">
        <text>L-tyrosyl-[protein] + ATP = O-phospho-L-tyrosyl-[protein] + ADP + H(+)</text>
        <dbReference type="Rhea" id="RHEA:10596"/>
        <dbReference type="Rhea" id="RHEA-COMP:10136"/>
        <dbReference type="Rhea" id="RHEA-COMP:20101"/>
        <dbReference type="ChEBI" id="CHEBI:15378"/>
        <dbReference type="ChEBI" id="CHEBI:30616"/>
        <dbReference type="ChEBI" id="CHEBI:46858"/>
        <dbReference type="ChEBI" id="CHEBI:61978"/>
        <dbReference type="ChEBI" id="CHEBI:456216"/>
        <dbReference type="EC" id="2.7.10.2"/>
    </reaction>
</comment>
<comment type="function">
    <text evidence="12">Involved in the regulation of capsular polysaccharide biosynthesis. Autophosphorylation of CpsD attenuates its activity and reduces the level of encapsulation. May be part of a complex that directs the coordinated polymerization and export to the cell surface of the capsular polysaccharide.</text>
</comment>
<dbReference type="OrthoDB" id="9794577at2"/>
<keyword evidence="10" id="KW-0829">Tyrosine-protein kinase</keyword>
<accession>A0A1N6HDA7</accession>
<dbReference type="eggNOG" id="COG0489">
    <property type="taxonomic scope" value="Bacteria"/>
</dbReference>
<dbReference type="InterPro" id="IPR005702">
    <property type="entry name" value="Wzc-like_C"/>
</dbReference>
<proteinExistence type="inferred from homology"/>
<evidence type="ECO:0000256" key="10">
    <source>
        <dbReference type="ARBA" id="ARBA00023137"/>
    </source>
</evidence>
<dbReference type="FunFam" id="3.40.50.300:FF:000527">
    <property type="entry name" value="Tyrosine-protein kinase etk"/>
    <property type="match status" value="1"/>
</dbReference>
<dbReference type="GO" id="GO:0004715">
    <property type="term" value="F:non-membrane spanning protein tyrosine kinase activity"/>
    <property type="evidence" value="ECO:0007669"/>
    <property type="project" value="UniProtKB-EC"/>
</dbReference>
<keyword evidence="7" id="KW-0418">Kinase</keyword>
<dbReference type="GO" id="GO:0045227">
    <property type="term" value="P:capsule polysaccharide biosynthetic process"/>
    <property type="evidence" value="ECO:0007669"/>
    <property type="project" value="UniProtKB-UniPathway"/>
</dbReference>
<comment type="pathway">
    <text evidence="1">Capsule biogenesis; capsule polysaccharide biosynthesis.</text>
</comment>
<evidence type="ECO:0000256" key="5">
    <source>
        <dbReference type="ARBA" id="ARBA00022679"/>
    </source>
</evidence>
<keyword evidence="9" id="KW-0972">Capsule biogenesis/degradation</keyword>
<evidence type="ECO:0000256" key="12">
    <source>
        <dbReference type="ARBA" id="ARBA00024964"/>
    </source>
</evidence>
<reference evidence="16" key="1">
    <citation type="submission" date="2016-11" db="EMBL/GenBank/DDBJ databases">
        <authorList>
            <person name="Varghese N."/>
            <person name="Submissions S."/>
        </authorList>
    </citation>
    <scope>NUCLEOTIDE SEQUENCE [LARGE SCALE GENOMIC DNA]</scope>
    <source>
        <strain evidence="16">313</strain>
    </source>
</reference>
<evidence type="ECO:0000313" key="16">
    <source>
        <dbReference type="Proteomes" id="UP000184758"/>
    </source>
</evidence>
<gene>
    <name evidence="15" type="ORF">SAMN05878443_1788</name>
</gene>
<evidence type="ECO:0000313" key="15">
    <source>
        <dbReference type="EMBL" id="SIO17743.1"/>
    </source>
</evidence>
<dbReference type="UniPathway" id="UPA00934"/>
<dbReference type="GO" id="GO:0005886">
    <property type="term" value="C:plasma membrane"/>
    <property type="evidence" value="ECO:0007669"/>
    <property type="project" value="UniProtKB-ARBA"/>
</dbReference>
<evidence type="ECO:0000256" key="11">
    <source>
        <dbReference type="ARBA" id="ARBA00023169"/>
    </source>
</evidence>
<sequence>MFKKTINNNQYEGKSLITLKDPSSFISEEFRTLRTNIQFSMIDKELKTLMVTSSRQGEGKSTIAANLAVIFASQGDKVLLVDADMRNPSLHKLFKVRNQQGLTSILTAKNRQLSDIVHRTGQENLVLLTSGIIPPNPSELLASRRMTQFIEAVKNDYDLIIFDLPPINIVTDAQVMGNKTDGTVFVIRKEVADLSDILKAKELLNLVHANVLGAIFNSKERIKGMKYGYYAKEKEPDGIR</sequence>
<dbReference type="EMBL" id="FSRN01000001">
    <property type="protein sequence ID" value="SIO17743.1"/>
    <property type="molecule type" value="Genomic_DNA"/>
</dbReference>
<evidence type="ECO:0000256" key="4">
    <source>
        <dbReference type="ARBA" id="ARBA00019200"/>
    </source>
</evidence>
<dbReference type="NCBIfam" id="TIGR01007">
    <property type="entry name" value="eps_fam"/>
    <property type="match status" value="1"/>
</dbReference>
<keyword evidence="11" id="KW-0270">Exopolysaccharide synthesis</keyword>
<dbReference type="Pfam" id="PF13614">
    <property type="entry name" value="AAA_31"/>
    <property type="match status" value="1"/>
</dbReference>
<dbReference type="InterPro" id="IPR027417">
    <property type="entry name" value="P-loop_NTPase"/>
</dbReference>
<dbReference type="SUPFAM" id="SSF52540">
    <property type="entry name" value="P-loop containing nucleoside triphosphate hydrolases"/>
    <property type="match status" value="1"/>
</dbReference>
<dbReference type="AlphaFoldDB" id="A0A1N6HDA7"/>
<keyword evidence="6" id="KW-0547">Nucleotide-binding</keyword>
<dbReference type="Gene3D" id="3.40.50.300">
    <property type="entry name" value="P-loop containing nucleotide triphosphate hydrolases"/>
    <property type="match status" value="1"/>
</dbReference>
<feature type="domain" description="AAA" evidence="14">
    <location>
        <begin position="47"/>
        <end position="171"/>
    </location>
</feature>
<name>A0A1N6HDA7_9LACT</name>
<dbReference type="GO" id="GO:0042802">
    <property type="term" value="F:identical protein binding"/>
    <property type="evidence" value="ECO:0007669"/>
    <property type="project" value="UniProtKB-ARBA"/>
</dbReference>
<evidence type="ECO:0000256" key="2">
    <source>
        <dbReference type="ARBA" id="ARBA00007316"/>
    </source>
</evidence>
<evidence type="ECO:0000256" key="6">
    <source>
        <dbReference type="ARBA" id="ARBA00022741"/>
    </source>
</evidence>
<dbReference type="InterPro" id="IPR050445">
    <property type="entry name" value="Bact_polysacc_biosynth/exp"/>
</dbReference>
<keyword evidence="8" id="KW-0067">ATP-binding</keyword>
<evidence type="ECO:0000256" key="9">
    <source>
        <dbReference type="ARBA" id="ARBA00022903"/>
    </source>
</evidence>
<dbReference type="CDD" id="cd05387">
    <property type="entry name" value="BY-kinase"/>
    <property type="match status" value="1"/>
</dbReference>
<dbReference type="InterPro" id="IPR025669">
    <property type="entry name" value="AAA_dom"/>
</dbReference>
<comment type="similarity">
    <text evidence="2">Belongs to the CpsD/CapB family.</text>
</comment>
<protein>
    <recommendedName>
        <fullName evidence="4">Tyrosine-protein kinase CpsD</fullName>
        <ecNumber evidence="3">2.7.10.2</ecNumber>
    </recommendedName>
</protein>
<dbReference type="PANTHER" id="PTHR32309">
    <property type="entry name" value="TYROSINE-PROTEIN KINASE"/>
    <property type="match status" value="1"/>
</dbReference>
<dbReference type="GO" id="GO:0005524">
    <property type="term" value="F:ATP binding"/>
    <property type="evidence" value="ECO:0007669"/>
    <property type="project" value="UniProtKB-KW"/>
</dbReference>
<evidence type="ECO:0000256" key="3">
    <source>
        <dbReference type="ARBA" id="ARBA00011903"/>
    </source>
</evidence>
<evidence type="ECO:0000256" key="7">
    <source>
        <dbReference type="ARBA" id="ARBA00022777"/>
    </source>
</evidence>